<dbReference type="EMBL" id="UOFP01000235">
    <property type="protein sequence ID" value="VAW88761.1"/>
    <property type="molecule type" value="Genomic_DNA"/>
</dbReference>
<dbReference type="GO" id="GO:0042781">
    <property type="term" value="F:3'-tRNA processing endoribonuclease activity"/>
    <property type="evidence" value="ECO:0007669"/>
    <property type="project" value="TreeGrafter"/>
</dbReference>
<protein>
    <submittedName>
        <fullName evidence="7">Ribonuclease P protein component</fullName>
        <ecNumber evidence="7">3.1.26.5</ecNumber>
    </submittedName>
</protein>
<dbReference type="NCBIfam" id="TIGR00188">
    <property type="entry name" value="rnpA"/>
    <property type="match status" value="1"/>
</dbReference>
<keyword evidence="4" id="KW-0255">Endonuclease</keyword>
<keyword evidence="3" id="KW-0540">Nuclease</keyword>
<dbReference type="PANTHER" id="PTHR33992">
    <property type="entry name" value="RIBONUCLEASE P PROTEIN COMPONENT"/>
    <property type="match status" value="1"/>
</dbReference>
<evidence type="ECO:0000256" key="1">
    <source>
        <dbReference type="ARBA" id="ARBA00002663"/>
    </source>
</evidence>
<accession>A0A3B0ZB50</accession>
<keyword evidence="6" id="KW-0694">RNA-binding</keyword>
<dbReference type="InterPro" id="IPR014721">
    <property type="entry name" value="Ribsml_uS5_D2-typ_fold_subgr"/>
</dbReference>
<evidence type="ECO:0000313" key="7">
    <source>
        <dbReference type="EMBL" id="VAW88761.1"/>
    </source>
</evidence>
<dbReference type="Pfam" id="PF00825">
    <property type="entry name" value="Ribonuclease_P"/>
    <property type="match status" value="1"/>
</dbReference>
<dbReference type="PROSITE" id="PS00648">
    <property type="entry name" value="RIBONUCLEASE_P"/>
    <property type="match status" value="1"/>
</dbReference>
<sequence length="118" mass="13614">MAGFSKKMRLLTAADFKRVFDAPDQRSVDHLFTLLVRKNDLGYSRLGMAITKKRLKRAVDRNRAKRIIRETFRGQQDKLVGVDVVVMNRNALAGAENTELFQSLAKHWPRLVKRCKKS</sequence>
<dbReference type="GO" id="GO:0004526">
    <property type="term" value="F:ribonuclease P activity"/>
    <property type="evidence" value="ECO:0007669"/>
    <property type="project" value="UniProtKB-EC"/>
</dbReference>
<dbReference type="SUPFAM" id="SSF54211">
    <property type="entry name" value="Ribosomal protein S5 domain 2-like"/>
    <property type="match status" value="1"/>
</dbReference>
<keyword evidence="5 7" id="KW-0378">Hydrolase</keyword>
<evidence type="ECO:0000256" key="3">
    <source>
        <dbReference type="ARBA" id="ARBA00022722"/>
    </source>
</evidence>
<evidence type="ECO:0000256" key="6">
    <source>
        <dbReference type="ARBA" id="ARBA00022884"/>
    </source>
</evidence>
<name>A0A3B0ZB50_9ZZZZ</name>
<dbReference type="EC" id="3.1.26.5" evidence="7"/>
<evidence type="ECO:0000256" key="5">
    <source>
        <dbReference type="ARBA" id="ARBA00022801"/>
    </source>
</evidence>
<dbReference type="GO" id="GO:0000049">
    <property type="term" value="F:tRNA binding"/>
    <property type="evidence" value="ECO:0007669"/>
    <property type="project" value="InterPro"/>
</dbReference>
<reference evidence="7" key="1">
    <citation type="submission" date="2018-06" db="EMBL/GenBank/DDBJ databases">
        <authorList>
            <person name="Zhirakovskaya E."/>
        </authorList>
    </citation>
    <scope>NUCLEOTIDE SEQUENCE</scope>
</reference>
<dbReference type="InterPro" id="IPR000100">
    <property type="entry name" value="RNase_P"/>
</dbReference>
<dbReference type="Gene3D" id="3.30.230.10">
    <property type="match status" value="1"/>
</dbReference>
<comment type="function">
    <text evidence="1">RNaseP catalyzes the removal of the 5'-leader sequence from pre-tRNA to produce the mature 5'-terminus. It can also cleave other RNA substrates such as 4.5S RNA. The protein component plays an auxiliary but essential role in vivo by binding to the 5'-leader sequence and broadening the substrate specificity of the ribozyme.</text>
</comment>
<dbReference type="InterPro" id="IPR020539">
    <property type="entry name" value="RNase_P_CS"/>
</dbReference>
<organism evidence="7">
    <name type="scientific">hydrothermal vent metagenome</name>
    <dbReference type="NCBI Taxonomy" id="652676"/>
    <lineage>
        <taxon>unclassified sequences</taxon>
        <taxon>metagenomes</taxon>
        <taxon>ecological metagenomes</taxon>
    </lineage>
</organism>
<dbReference type="PANTHER" id="PTHR33992:SF1">
    <property type="entry name" value="RIBONUCLEASE P PROTEIN COMPONENT"/>
    <property type="match status" value="1"/>
</dbReference>
<keyword evidence="2" id="KW-0819">tRNA processing</keyword>
<evidence type="ECO:0000256" key="4">
    <source>
        <dbReference type="ARBA" id="ARBA00022759"/>
    </source>
</evidence>
<dbReference type="AlphaFoldDB" id="A0A3B0ZB50"/>
<dbReference type="GO" id="GO:0030677">
    <property type="term" value="C:ribonuclease P complex"/>
    <property type="evidence" value="ECO:0007669"/>
    <property type="project" value="TreeGrafter"/>
</dbReference>
<evidence type="ECO:0000256" key="2">
    <source>
        <dbReference type="ARBA" id="ARBA00022694"/>
    </source>
</evidence>
<gene>
    <name evidence="7" type="ORF">MNBD_GAMMA18-657</name>
</gene>
<dbReference type="HAMAP" id="MF_00227">
    <property type="entry name" value="RNase_P"/>
    <property type="match status" value="1"/>
</dbReference>
<proteinExistence type="inferred from homology"/>
<dbReference type="InterPro" id="IPR020568">
    <property type="entry name" value="Ribosomal_Su5_D2-typ_SF"/>
</dbReference>